<name>A0A255ZPV3_9FLAO</name>
<gene>
    <name evidence="1" type="ORF">CHX27_11215</name>
</gene>
<reference evidence="1 2" key="1">
    <citation type="submission" date="2017-07" db="EMBL/GenBank/DDBJ databases">
        <title>Flavobacterium cyanobacteriorum sp. nov., isolated from cyanobacterial aggregates in a eutrophic lake.</title>
        <authorList>
            <person name="Cai H."/>
        </authorList>
    </citation>
    <scope>NUCLEOTIDE SEQUENCE [LARGE SCALE GENOMIC DNA]</scope>
    <source>
        <strain evidence="1 2">TH167</strain>
    </source>
</reference>
<accession>A0A255ZPV3</accession>
<keyword evidence="2" id="KW-1185">Reference proteome</keyword>
<comment type="caution">
    <text evidence="1">The sequence shown here is derived from an EMBL/GenBank/DDBJ whole genome shotgun (WGS) entry which is preliminary data.</text>
</comment>
<sequence length="61" mass="7076">MFEPQLWWRRQKPAAVRVKTAYFLRTTAENGISCIKKLQKKPSLVGEVASFEVGVYSLRDF</sequence>
<dbReference type="EMBL" id="NOXX01000209">
    <property type="protein sequence ID" value="OYQ42934.1"/>
    <property type="molecule type" value="Genomic_DNA"/>
</dbReference>
<protein>
    <submittedName>
        <fullName evidence="1">Uncharacterized protein</fullName>
    </submittedName>
</protein>
<organism evidence="1 2">
    <name type="scientific">Flavobacterium aurantiibacter</name>
    <dbReference type="NCBI Taxonomy" id="2023067"/>
    <lineage>
        <taxon>Bacteria</taxon>
        <taxon>Pseudomonadati</taxon>
        <taxon>Bacteroidota</taxon>
        <taxon>Flavobacteriia</taxon>
        <taxon>Flavobacteriales</taxon>
        <taxon>Flavobacteriaceae</taxon>
        <taxon>Flavobacterium</taxon>
    </lineage>
</organism>
<evidence type="ECO:0000313" key="2">
    <source>
        <dbReference type="Proteomes" id="UP000216035"/>
    </source>
</evidence>
<dbReference type="Proteomes" id="UP000216035">
    <property type="component" value="Unassembled WGS sequence"/>
</dbReference>
<evidence type="ECO:0000313" key="1">
    <source>
        <dbReference type="EMBL" id="OYQ42934.1"/>
    </source>
</evidence>
<dbReference type="AlphaFoldDB" id="A0A255ZPV3"/>
<proteinExistence type="predicted"/>